<dbReference type="PANTHER" id="PTHR43385:SF1">
    <property type="entry name" value="RIBOFLAVIN TRANSPORTER RIBJ"/>
    <property type="match status" value="1"/>
</dbReference>
<dbReference type="KEGG" id="wso:WSWS_00688"/>
<dbReference type="Pfam" id="PF07690">
    <property type="entry name" value="MFS_1"/>
    <property type="match status" value="1"/>
</dbReference>
<keyword evidence="4" id="KW-1133">Transmembrane helix</keyword>
<keyword evidence="3" id="KW-0812">Transmembrane</keyword>
<evidence type="ECO:0000313" key="7">
    <source>
        <dbReference type="Proteomes" id="UP000254912"/>
    </source>
</evidence>
<evidence type="ECO:0000256" key="1">
    <source>
        <dbReference type="ARBA" id="ARBA00004651"/>
    </source>
</evidence>
<dbReference type="RefSeq" id="WP_070229967.1">
    <property type="nucleotide sequence ID" value="NZ_BJYO01000002.1"/>
</dbReference>
<keyword evidence="7" id="KW-1185">Reference proteome</keyword>
<comment type="subcellular location">
    <subcellularLocation>
        <location evidence="1">Cell membrane</location>
        <topology evidence="1">Multi-pass membrane protein</topology>
    </subcellularLocation>
</comment>
<dbReference type="Gene3D" id="1.20.1250.20">
    <property type="entry name" value="MFS general substrate transporter like domains"/>
    <property type="match status" value="2"/>
</dbReference>
<dbReference type="InterPro" id="IPR011701">
    <property type="entry name" value="MFS"/>
</dbReference>
<evidence type="ECO:0000256" key="3">
    <source>
        <dbReference type="ARBA" id="ARBA00022692"/>
    </source>
</evidence>
<dbReference type="PROSITE" id="PS00216">
    <property type="entry name" value="SUGAR_TRANSPORT_1"/>
    <property type="match status" value="1"/>
</dbReference>
<dbReference type="InterPro" id="IPR036259">
    <property type="entry name" value="MFS_trans_sf"/>
</dbReference>
<dbReference type="PROSITE" id="PS50850">
    <property type="entry name" value="MFS"/>
    <property type="match status" value="1"/>
</dbReference>
<keyword evidence="5" id="KW-0472">Membrane</keyword>
<evidence type="ECO:0000313" key="6">
    <source>
        <dbReference type="EMBL" id="RDL11899.1"/>
    </source>
</evidence>
<dbReference type="CDD" id="cd17353">
    <property type="entry name" value="MFS_OFA_like"/>
    <property type="match status" value="1"/>
</dbReference>
<accession>A0A288Q6H5</accession>
<organism evidence="6 7">
    <name type="scientific">Weissella soli</name>
    <dbReference type="NCBI Taxonomy" id="155866"/>
    <lineage>
        <taxon>Bacteria</taxon>
        <taxon>Bacillati</taxon>
        <taxon>Bacillota</taxon>
        <taxon>Bacilli</taxon>
        <taxon>Lactobacillales</taxon>
        <taxon>Lactobacillaceae</taxon>
        <taxon>Weissella</taxon>
    </lineage>
</organism>
<dbReference type="InterPro" id="IPR052983">
    <property type="entry name" value="MFS_Riboflavin_Transporter"/>
</dbReference>
<protein>
    <submittedName>
        <fullName evidence="6">OFA family oxalate/formate antiporter-like MFS transporter</fullName>
    </submittedName>
</protein>
<dbReference type="GO" id="GO:0022857">
    <property type="term" value="F:transmembrane transporter activity"/>
    <property type="evidence" value="ECO:0007669"/>
    <property type="project" value="InterPro"/>
</dbReference>
<dbReference type="GO" id="GO:0005886">
    <property type="term" value="C:plasma membrane"/>
    <property type="evidence" value="ECO:0007669"/>
    <property type="project" value="UniProtKB-SubCell"/>
</dbReference>
<dbReference type="Proteomes" id="UP000254912">
    <property type="component" value="Unassembled WGS sequence"/>
</dbReference>
<name>A0A288Q6H5_9LACO</name>
<evidence type="ECO:0000256" key="5">
    <source>
        <dbReference type="ARBA" id="ARBA00023136"/>
    </source>
</evidence>
<proteinExistence type="predicted"/>
<dbReference type="InterPro" id="IPR005829">
    <property type="entry name" value="Sugar_transporter_CS"/>
</dbReference>
<reference evidence="6 7" key="1">
    <citation type="submission" date="2018-07" db="EMBL/GenBank/DDBJ databases">
        <title>Genomic Encyclopedia of Type Strains, Phase III (KMG-III): the genomes of soil and plant-associated and newly described type strains.</title>
        <authorList>
            <person name="Whitman W."/>
        </authorList>
    </citation>
    <scope>NUCLEOTIDE SEQUENCE [LARGE SCALE GENOMIC DNA]</scope>
    <source>
        <strain evidence="6 7">CECT 7031</strain>
    </source>
</reference>
<dbReference type="InterPro" id="IPR020846">
    <property type="entry name" value="MFS_dom"/>
</dbReference>
<sequence length="418" mass="45053">MATETKNMDRRWLVIVGTAMVQLGVGTFYAWSIFNTPILRMFHQIVLDKNGQAAAQQPHLGAVSLIFSIGALALALSTIFVARLVRRFGVRRVTMGAGLMFGLSTLVISTIHQASQLWMFYLFAGVVLGAADGIAYMATLSNAIKWYPEKKGLISGIAIAFYGLGSFVFKFIDAAFLGNDVVKNLPTAFIGWGMSAMALILVGALLLRDAPDVAPANQAGTIKNHEFTTAEMLRTPQAYLLFLALFTISLSVFMTGIATNLGTTLAGLSLAEATTVVALIAIANTIGRFVIGALSDKLGRKPMFILSYAATLAAVLVLTFSTQLHMVTFYIAMMVVGFFFGGTITVFPTMVADYFGLKNHSQNYALIYQGFGFGSLAGAVILSFAGGNLHIVFDVYIVLLIISLIIWVGIKKPVYDLK</sequence>
<dbReference type="AlphaFoldDB" id="A0A288Q6H5"/>
<dbReference type="GeneID" id="94545893"/>
<comment type="caution">
    <text evidence="6">The sequence shown here is derived from an EMBL/GenBank/DDBJ whole genome shotgun (WGS) entry which is preliminary data.</text>
</comment>
<evidence type="ECO:0000256" key="4">
    <source>
        <dbReference type="ARBA" id="ARBA00022989"/>
    </source>
</evidence>
<dbReference type="EMBL" id="QRAS01000001">
    <property type="protein sequence ID" value="RDL11899.1"/>
    <property type="molecule type" value="Genomic_DNA"/>
</dbReference>
<evidence type="ECO:0000256" key="2">
    <source>
        <dbReference type="ARBA" id="ARBA00022448"/>
    </source>
</evidence>
<gene>
    <name evidence="6" type="ORF">DFP99_0318</name>
</gene>
<dbReference type="SUPFAM" id="SSF103473">
    <property type="entry name" value="MFS general substrate transporter"/>
    <property type="match status" value="1"/>
</dbReference>
<dbReference type="PANTHER" id="PTHR43385">
    <property type="entry name" value="RIBOFLAVIN TRANSPORTER RIBJ"/>
    <property type="match status" value="1"/>
</dbReference>
<keyword evidence="2" id="KW-0813">Transport</keyword>